<feature type="transmembrane region" description="Helical" evidence="1">
    <location>
        <begin position="365"/>
        <end position="385"/>
    </location>
</feature>
<feature type="transmembrane region" description="Helical" evidence="1">
    <location>
        <begin position="307"/>
        <end position="328"/>
    </location>
</feature>
<protein>
    <submittedName>
        <fullName evidence="2">Solute carrier family 35 member F6</fullName>
    </submittedName>
</protein>
<evidence type="ECO:0000256" key="1">
    <source>
        <dbReference type="SAM" id="Phobius"/>
    </source>
</evidence>
<dbReference type="InterPro" id="IPR037185">
    <property type="entry name" value="EmrE-like"/>
</dbReference>
<dbReference type="OrthoDB" id="29773at2759"/>
<feature type="transmembrane region" description="Helical" evidence="1">
    <location>
        <begin position="250"/>
        <end position="279"/>
    </location>
</feature>
<gene>
    <name evidence="2" type="primary">SLC35F6</name>
    <name evidence="2" type="ORF">T07_12781</name>
</gene>
<feature type="transmembrane region" description="Helical" evidence="1">
    <location>
        <begin position="172"/>
        <end position="192"/>
    </location>
</feature>
<keyword evidence="1" id="KW-0472">Membrane</keyword>
<dbReference type="PANTHER" id="PTHR13146:SF0">
    <property type="entry name" value="SOLUTE CARRIER FAMILY 35 MEMBER F6"/>
    <property type="match status" value="1"/>
</dbReference>
<dbReference type="Gene3D" id="1.10.3730.20">
    <property type="match status" value="1"/>
</dbReference>
<comment type="caution">
    <text evidence="2">The sequence shown here is derived from an EMBL/GenBank/DDBJ whole genome shotgun (WGS) entry which is preliminary data.</text>
</comment>
<evidence type="ECO:0000313" key="2">
    <source>
        <dbReference type="EMBL" id="KRX26002.1"/>
    </source>
</evidence>
<dbReference type="STRING" id="6336.A0A0V0SGU5"/>
<organism evidence="2 3">
    <name type="scientific">Trichinella nelsoni</name>
    <dbReference type="NCBI Taxonomy" id="6336"/>
    <lineage>
        <taxon>Eukaryota</taxon>
        <taxon>Metazoa</taxon>
        <taxon>Ecdysozoa</taxon>
        <taxon>Nematoda</taxon>
        <taxon>Enoplea</taxon>
        <taxon>Dorylaimia</taxon>
        <taxon>Trichinellida</taxon>
        <taxon>Trichinellidae</taxon>
        <taxon>Trichinella</taxon>
    </lineage>
</organism>
<dbReference type="EMBL" id="JYDL01000009">
    <property type="protein sequence ID" value="KRX26002.1"/>
    <property type="molecule type" value="Genomic_DNA"/>
</dbReference>
<evidence type="ECO:0000313" key="3">
    <source>
        <dbReference type="Proteomes" id="UP000054630"/>
    </source>
</evidence>
<dbReference type="Proteomes" id="UP000054630">
    <property type="component" value="Unassembled WGS sequence"/>
</dbReference>
<feature type="transmembrane region" description="Helical" evidence="1">
    <location>
        <begin position="146"/>
        <end position="165"/>
    </location>
</feature>
<sequence length="409" mass="45760">MDAEPLLVSAIPESNLPAMANSENGWTKYQVFLAFLMVITGTLNTLAAKWADMMYGLGRPFNHPFFQALLMFVGEFACLPAFFLIEHCWKRKKFSRSFEVTSDNDKLVDRQKFNFLIFLPATLCDMTATSIMYIGLTMTNASSFQMLRGATVIFTGIFSVAFLGMTLAVFKWIGMFLVLCGLIVVGVSDMMFSSNSAEISDPNRMISGNFVISIIQTTLINYILGDLLIVIAQIVIALQMVYEQKFISKYNVAPMLAVGLEGLFGVILMTVVCICFYWIKVPATFSTDPDGRLENVLDAVHQIEDNMLILLPIIGLIVSIAFFNFAGISVTKEMNATTRMVLDSVRVFFIWGVSLIAGWQSFVLLQLGGFAILLIGMFVYNNIFFHPMYLKLKEKWHRSAPTTDNNSIA</sequence>
<keyword evidence="1" id="KW-0812">Transmembrane</keyword>
<feature type="transmembrane region" description="Helical" evidence="1">
    <location>
        <begin position="113"/>
        <end position="134"/>
    </location>
</feature>
<feature type="transmembrane region" description="Helical" evidence="1">
    <location>
        <begin position="31"/>
        <end position="51"/>
    </location>
</feature>
<accession>A0A0V0SGU5</accession>
<feature type="transmembrane region" description="Helical" evidence="1">
    <location>
        <begin position="212"/>
        <end position="238"/>
    </location>
</feature>
<dbReference type="GO" id="GO:0016020">
    <property type="term" value="C:membrane"/>
    <property type="evidence" value="ECO:0007669"/>
    <property type="project" value="TreeGrafter"/>
</dbReference>
<keyword evidence="3" id="KW-1185">Reference proteome</keyword>
<dbReference type="PANTHER" id="PTHR13146">
    <property type="match status" value="1"/>
</dbReference>
<dbReference type="SUPFAM" id="SSF103481">
    <property type="entry name" value="Multidrug resistance efflux transporter EmrE"/>
    <property type="match status" value="1"/>
</dbReference>
<dbReference type="AlphaFoldDB" id="A0A0V0SGU5"/>
<feature type="transmembrane region" description="Helical" evidence="1">
    <location>
        <begin position="63"/>
        <end position="85"/>
    </location>
</feature>
<keyword evidence="1" id="KW-1133">Transmembrane helix</keyword>
<reference evidence="2 3" key="1">
    <citation type="submission" date="2015-01" db="EMBL/GenBank/DDBJ databases">
        <title>Evolution of Trichinella species and genotypes.</title>
        <authorList>
            <person name="Korhonen P.K."/>
            <person name="Edoardo P."/>
            <person name="Giuseppe L.R."/>
            <person name="Gasser R.B."/>
        </authorList>
    </citation>
    <scope>NUCLEOTIDE SEQUENCE [LARGE SCALE GENOMIC DNA]</scope>
    <source>
        <strain evidence="2">ISS37</strain>
    </source>
</reference>
<name>A0A0V0SGU5_9BILA</name>
<proteinExistence type="predicted"/>
<feature type="transmembrane region" description="Helical" evidence="1">
    <location>
        <begin position="340"/>
        <end position="359"/>
    </location>
</feature>